<comment type="caution">
    <text evidence="2">The sequence shown here is derived from an EMBL/GenBank/DDBJ whole genome shotgun (WGS) entry which is preliminary data.</text>
</comment>
<evidence type="ECO:0000313" key="2">
    <source>
        <dbReference type="EMBL" id="EUA17513.1"/>
    </source>
</evidence>
<proteinExistence type="predicted"/>
<feature type="region of interest" description="Disordered" evidence="1">
    <location>
        <begin position="1"/>
        <end position="38"/>
    </location>
</feature>
<dbReference type="AlphaFoldDB" id="X7ZFJ9"/>
<reference evidence="2" key="1">
    <citation type="submission" date="2014-01" db="EMBL/GenBank/DDBJ databases">
        <authorList>
            <person name="Brown-Elliot B."/>
            <person name="Wallace R."/>
            <person name="Lenaerts A."/>
            <person name="Ordway D."/>
            <person name="DeGroote M.A."/>
            <person name="Parker T."/>
            <person name="Sizemore C."/>
            <person name="Tallon L.J."/>
            <person name="Sadzewicz L.K."/>
            <person name="Sengamalay N."/>
            <person name="Fraser C.M."/>
            <person name="Hine E."/>
            <person name="Shefchek K.A."/>
            <person name="Das S.P."/>
            <person name="Tettelin H."/>
        </authorList>
    </citation>
    <scope>NUCLEOTIDE SEQUENCE [LARGE SCALE GENOMIC DNA]</scope>
    <source>
        <strain evidence="2">4042</strain>
    </source>
</reference>
<gene>
    <name evidence="2" type="ORF">I553_10571</name>
</gene>
<feature type="compositionally biased region" description="Basic residues" evidence="1">
    <location>
        <begin position="24"/>
        <end position="34"/>
    </location>
</feature>
<dbReference type="PATRIC" id="fig|1299334.3.peg.8072"/>
<organism evidence="2">
    <name type="scientific">Mycobacterium xenopi 4042</name>
    <dbReference type="NCBI Taxonomy" id="1299334"/>
    <lineage>
        <taxon>Bacteria</taxon>
        <taxon>Bacillati</taxon>
        <taxon>Actinomycetota</taxon>
        <taxon>Actinomycetes</taxon>
        <taxon>Mycobacteriales</taxon>
        <taxon>Mycobacteriaceae</taxon>
        <taxon>Mycobacterium</taxon>
    </lineage>
</organism>
<accession>X7ZFJ9</accession>
<evidence type="ECO:0000256" key="1">
    <source>
        <dbReference type="SAM" id="MobiDB-lite"/>
    </source>
</evidence>
<protein>
    <submittedName>
        <fullName evidence="2">Uncharacterized protein</fullName>
    </submittedName>
</protein>
<dbReference type="EMBL" id="JAOB01000076">
    <property type="protein sequence ID" value="EUA17513.1"/>
    <property type="molecule type" value="Genomic_DNA"/>
</dbReference>
<sequence length="116" mass="12610">MAGAATENPVGEVIQSQPIARPAVRARRAGRRHIPGGSDADAVGGYRCAAAGVRALRRHRRGRRAAAAMQQQIVGAIRFDGPIPTARLCQLLYGSERHKSFHVAMSKMRRRGLNRC</sequence>
<name>X7ZFJ9_MYCXE</name>